<keyword evidence="4" id="KW-1185">Reference proteome</keyword>
<organism evidence="3 4">
    <name type="scientific">Mesorhizobium shangrilense</name>
    <dbReference type="NCBI Taxonomy" id="460060"/>
    <lineage>
        <taxon>Bacteria</taxon>
        <taxon>Pseudomonadati</taxon>
        <taxon>Pseudomonadota</taxon>
        <taxon>Alphaproteobacteria</taxon>
        <taxon>Hyphomicrobiales</taxon>
        <taxon>Phyllobacteriaceae</taxon>
        <taxon>Mesorhizobium</taxon>
    </lineage>
</organism>
<evidence type="ECO:0000256" key="2">
    <source>
        <dbReference type="SAM" id="Phobius"/>
    </source>
</evidence>
<evidence type="ECO:0000313" key="4">
    <source>
        <dbReference type="Proteomes" id="UP001548832"/>
    </source>
</evidence>
<dbReference type="EMBL" id="JBEWSZ010000001">
    <property type="protein sequence ID" value="MET2827275.1"/>
    <property type="molecule type" value="Genomic_DNA"/>
</dbReference>
<evidence type="ECO:0000313" key="3">
    <source>
        <dbReference type="EMBL" id="MET2827275.1"/>
    </source>
</evidence>
<feature type="compositionally biased region" description="Polar residues" evidence="1">
    <location>
        <begin position="33"/>
        <end position="43"/>
    </location>
</feature>
<sequence length="93" mass="10242">MAGADGAKPSRQWLAIPLPINRTSRGSNHKKTASSQKDQSQSSCWREVSLGLLHRLVVMVVVVMMMVLMTMVVTVMMLVHRSRISAGGADNRH</sequence>
<keyword evidence="2" id="KW-0812">Transmembrane</keyword>
<gene>
    <name evidence="3" type="ORF">ABVQ20_09850</name>
</gene>
<feature type="region of interest" description="Disordered" evidence="1">
    <location>
        <begin position="1"/>
        <end position="43"/>
    </location>
</feature>
<name>A0ABV2DB56_9HYPH</name>
<reference evidence="3 4" key="1">
    <citation type="submission" date="2024-06" db="EMBL/GenBank/DDBJ databases">
        <authorList>
            <person name="Kim D.-U."/>
        </authorList>
    </citation>
    <scope>NUCLEOTIDE SEQUENCE [LARGE SCALE GENOMIC DNA]</scope>
    <source>
        <strain evidence="3 4">KACC15460</strain>
    </source>
</reference>
<feature type="transmembrane region" description="Helical" evidence="2">
    <location>
        <begin position="56"/>
        <end position="79"/>
    </location>
</feature>
<comment type="caution">
    <text evidence="3">The sequence shown here is derived from an EMBL/GenBank/DDBJ whole genome shotgun (WGS) entry which is preliminary data.</text>
</comment>
<proteinExistence type="predicted"/>
<evidence type="ECO:0000256" key="1">
    <source>
        <dbReference type="SAM" id="MobiDB-lite"/>
    </source>
</evidence>
<keyword evidence="2" id="KW-0472">Membrane</keyword>
<accession>A0ABV2DB56</accession>
<keyword evidence="2" id="KW-1133">Transmembrane helix</keyword>
<dbReference type="RefSeq" id="WP_354459307.1">
    <property type="nucleotide sequence ID" value="NZ_JBEWSZ010000001.1"/>
</dbReference>
<dbReference type="Proteomes" id="UP001548832">
    <property type="component" value="Unassembled WGS sequence"/>
</dbReference>
<protein>
    <submittedName>
        <fullName evidence="3">Uncharacterized protein</fullName>
    </submittedName>
</protein>